<reference evidence="1 2" key="1">
    <citation type="journal article" date="2018" name="Front. Plant Sci.">
        <title>Red Clover (Trifolium pratense) and Zigzag Clover (T. medium) - A Picture of Genomic Similarities and Differences.</title>
        <authorList>
            <person name="Dluhosova J."/>
            <person name="Istvanek J."/>
            <person name="Nedelnik J."/>
            <person name="Repkova J."/>
        </authorList>
    </citation>
    <scope>NUCLEOTIDE SEQUENCE [LARGE SCALE GENOMIC DNA]</scope>
    <source>
        <strain evidence="2">cv. 10/8</strain>
        <tissue evidence="1">Leaf</tissue>
    </source>
</reference>
<evidence type="ECO:0000313" key="1">
    <source>
        <dbReference type="EMBL" id="MCH89168.1"/>
    </source>
</evidence>
<proteinExistence type="predicted"/>
<evidence type="ECO:0000313" key="2">
    <source>
        <dbReference type="Proteomes" id="UP000265520"/>
    </source>
</evidence>
<dbReference type="EMBL" id="LXQA010015616">
    <property type="protein sequence ID" value="MCH89168.1"/>
    <property type="molecule type" value="Genomic_DNA"/>
</dbReference>
<dbReference type="AlphaFoldDB" id="A0A392MR63"/>
<dbReference type="Proteomes" id="UP000265520">
    <property type="component" value="Unassembled WGS sequence"/>
</dbReference>
<accession>A0A392MR63</accession>
<protein>
    <submittedName>
        <fullName evidence="1">Uncharacterized protein</fullName>
    </submittedName>
</protein>
<sequence>MRNITVANLSLKTDVLIQLSTLLRCFAIFKSGNMQANTSNLLDIYMKSPKGEDDG</sequence>
<comment type="caution">
    <text evidence="1">The sequence shown here is derived from an EMBL/GenBank/DDBJ whole genome shotgun (WGS) entry which is preliminary data.</text>
</comment>
<name>A0A392MR63_9FABA</name>
<keyword evidence="2" id="KW-1185">Reference proteome</keyword>
<gene>
    <name evidence="1" type="ORF">A2U01_0010061</name>
</gene>
<organism evidence="1 2">
    <name type="scientific">Trifolium medium</name>
    <dbReference type="NCBI Taxonomy" id="97028"/>
    <lineage>
        <taxon>Eukaryota</taxon>
        <taxon>Viridiplantae</taxon>
        <taxon>Streptophyta</taxon>
        <taxon>Embryophyta</taxon>
        <taxon>Tracheophyta</taxon>
        <taxon>Spermatophyta</taxon>
        <taxon>Magnoliopsida</taxon>
        <taxon>eudicotyledons</taxon>
        <taxon>Gunneridae</taxon>
        <taxon>Pentapetalae</taxon>
        <taxon>rosids</taxon>
        <taxon>fabids</taxon>
        <taxon>Fabales</taxon>
        <taxon>Fabaceae</taxon>
        <taxon>Papilionoideae</taxon>
        <taxon>50 kb inversion clade</taxon>
        <taxon>NPAAA clade</taxon>
        <taxon>Hologalegina</taxon>
        <taxon>IRL clade</taxon>
        <taxon>Trifolieae</taxon>
        <taxon>Trifolium</taxon>
    </lineage>
</organism>